<evidence type="ECO:0000313" key="1">
    <source>
        <dbReference type="EMBL" id="OGF93105.1"/>
    </source>
</evidence>
<dbReference type="InterPro" id="IPR038695">
    <property type="entry name" value="Saro_0823-like_sf"/>
</dbReference>
<proteinExistence type="predicted"/>
<dbReference type="Pfam" id="PF02643">
    <property type="entry name" value="DUF192"/>
    <property type="match status" value="1"/>
</dbReference>
<protein>
    <recommendedName>
        <fullName evidence="3">DUF192 domain-containing protein</fullName>
    </recommendedName>
</protein>
<reference evidence="1 2" key="1">
    <citation type="journal article" date="2016" name="Nat. Commun.">
        <title>Thousands of microbial genomes shed light on interconnected biogeochemical processes in an aquifer system.</title>
        <authorList>
            <person name="Anantharaman K."/>
            <person name="Brown C.T."/>
            <person name="Hug L.A."/>
            <person name="Sharon I."/>
            <person name="Castelle C.J."/>
            <person name="Probst A.J."/>
            <person name="Thomas B.C."/>
            <person name="Singh A."/>
            <person name="Wilkins M.J."/>
            <person name="Karaoz U."/>
            <person name="Brodie E.L."/>
            <person name="Williams K.H."/>
            <person name="Hubbard S.S."/>
            <person name="Banfield J.F."/>
        </authorList>
    </citation>
    <scope>NUCLEOTIDE SEQUENCE [LARGE SCALE GENOMIC DNA]</scope>
</reference>
<dbReference type="EMBL" id="MFIQ01000029">
    <property type="protein sequence ID" value="OGF93105.1"/>
    <property type="molecule type" value="Genomic_DNA"/>
</dbReference>
<dbReference type="AlphaFoldDB" id="A0A1F5XYW0"/>
<dbReference type="STRING" id="1798364.A3G54_02475"/>
<evidence type="ECO:0008006" key="3">
    <source>
        <dbReference type="Google" id="ProtNLM"/>
    </source>
</evidence>
<name>A0A1F5XYW0_9BACT</name>
<dbReference type="Gene3D" id="2.60.120.1140">
    <property type="entry name" value="Protein of unknown function DUF192"/>
    <property type="match status" value="1"/>
</dbReference>
<dbReference type="InterPro" id="IPR003795">
    <property type="entry name" value="DUF192"/>
</dbReference>
<dbReference type="PANTHER" id="PTHR37953">
    <property type="entry name" value="UPF0127 PROTEIN MJ1496"/>
    <property type="match status" value="1"/>
</dbReference>
<gene>
    <name evidence="1" type="ORF">A3G54_02475</name>
</gene>
<dbReference type="Proteomes" id="UP000178894">
    <property type="component" value="Unassembled WGS sequence"/>
</dbReference>
<dbReference type="PANTHER" id="PTHR37953:SF1">
    <property type="entry name" value="UPF0127 PROTEIN MJ1496"/>
    <property type="match status" value="1"/>
</dbReference>
<accession>A0A1F5XYW0</accession>
<organism evidence="1 2">
    <name type="scientific">Candidatus Giovannonibacteria bacterium RIFCSPLOWO2_12_FULL_44_15</name>
    <dbReference type="NCBI Taxonomy" id="1798364"/>
    <lineage>
        <taxon>Bacteria</taxon>
        <taxon>Candidatus Giovannoniibacteriota</taxon>
    </lineage>
</organism>
<sequence length="133" mass="14649">MEAPLKTEEETKLIRIDGKKITVKIADTPEERERGLMGVTKVEGYDGMLFIFGADGDVSFWNKETPLDLDLVWIKDKQVLSVDFLPREPQSGLKILPSPGAIDMVLELPAGQAEEIGIMSGALVSLPPELELK</sequence>
<comment type="caution">
    <text evidence="1">The sequence shown here is derived from an EMBL/GenBank/DDBJ whole genome shotgun (WGS) entry which is preliminary data.</text>
</comment>
<evidence type="ECO:0000313" key="2">
    <source>
        <dbReference type="Proteomes" id="UP000178894"/>
    </source>
</evidence>